<keyword evidence="1" id="KW-1133">Transmembrane helix</keyword>
<organism evidence="2 3">
    <name type="scientific">Paeniglutamicibacter antarcticus</name>
    <dbReference type="NCBI Taxonomy" id="494023"/>
    <lineage>
        <taxon>Bacteria</taxon>
        <taxon>Bacillati</taxon>
        <taxon>Actinomycetota</taxon>
        <taxon>Actinomycetes</taxon>
        <taxon>Micrococcales</taxon>
        <taxon>Micrococcaceae</taxon>
        <taxon>Paeniglutamicibacter</taxon>
    </lineage>
</organism>
<name>A0ABP9TP34_9MICC</name>
<sequence>MALQFIAADAAWTALAIVVAHWVTASWTVGITAGALKTILSTARYPAPFWKRRSVFIGLSCVIVGFATGRSEIDALLCSYP</sequence>
<proteinExistence type="predicted"/>
<keyword evidence="1" id="KW-0472">Membrane</keyword>
<dbReference type="RefSeq" id="WP_345468869.1">
    <property type="nucleotide sequence ID" value="NZ_BAABLK010000078.1"/>
</dbReference>
<accession>A0ABP9TP34</accession>
<evidence type="ECO:0000313" key="2">
    <source>
        <dbReference type="EMBL" id="GAA5228544.1"/>
    </source>
</evidence>
<keyword evidence="1" id="KW-0812">Transmembrane</keyword>
<evidence type="ECO:0000256" key="1">
    <source>
        <dbReference type="SAM" id="Phobius"/>
    </source>
</evidence>
<keyword evidence="3" id="KW-1185">Reference proteome</keyword>
<dbReference type="Proteomes" id="UP001501257">
    <property type="component" value="Unassembled WGS sequence"/>
</dbReference>
<gene>
    <name evidence="2" type="ORF">GCM10025778_30820</name>
</gene>
<reference evidence="3" key="1">
    <citation type="journal article" date="2019" name="Int. J. Syst. Evol. Microbiol.">
        <title>The Global Catalogue of Microorganisms (GCM) 10K type strain sequencing project: providing services to taxonomists for standard genome sequencing and annotation.</title>
        <authorList>
            <consortium name="The Broad Institute Genomics Platform"/>
            <consortium name="The Broad Institute Genome Sequencing Center for Infectious Disease"/>
            <person name="Wu L."/>
            <person name="Ma J."/>
        </authorList>
    </citation>
    <scope>NUCLEOTIDE SEQUENCE [LARGE SCALE GENOMIC DNA]</scope>
    <source>
        <strain evidence="3">JCM 18952</strain>
    </source>
</reference>
<protein>
    <submittedName>
        <fullName evidence="2">Uncharacterized protein</fullName>
    </submittedName>
</protein>
<dbReference type="EMBL" id="BAABLK010000078">
    <property type="protein sequence ID" value="GAA5228544.1"/>
    <property type="molecule type" value="Genomic_DNA"/>
</dbReference>
<feature type="transmembrane region" description="Helical" evidence="1">
    <location>
        <begin position="12"/>
        <end position="36"/>
    </location>
</feature>
<evidence type="ECO:0000313" key="3">
    <source>
        <dbReference type="Proteomes" id="UP001501257"/>
    </source>
</evidence>
<comment type="caution">
    <text evidence="2">The sequence shown here is derived from an EMBL/GenBank/DDBJ whole genome shotgun (WGS) entry which is preliminary data.</text>
</comment>